<feature type="compositionally biased region" description="Basic and acidic residues" evidence="1">
    <location>
        <begin position="325"/>
        <end position="341"/>
    </location>
</feature>
<feature type="compositionally biased region" description="Acidic residues" evidence="1">
    <location>
        <begin position="619"/>
        <end position="629"/>
    </location>
</feature>
<feature type="region of interest" description="Disordered" evidence="1">
    <location>
        <begin position="604"/>
        <end position="632"/>
    </location>
</feature>
<feature type="non-terminal residue" evidence="2">
    <location>
        <position position="1"/>
    </location>
</feature>
<dbReference type="AlphaFoldDB" id="A0A0M0JU77"/>
<evidence type="ECO:0000313" key="2">
    <source>
        <dbReference type="EMBL" id="KOO30109.1"/>
    </source>
</evidence>
<name>A0A0M0JU77_9EUKA</name>
<feature type="compositionally biased region" description="Polar residues" evidence="1">
    <location>
        <begin position="307"/>
        <end position="318"/>
    </location>
</feature>
<accession>A0A0M0JU77</accession>
<keyword evidence="3" id="KW-1185">Reference proteome</keyword>
<evidence type="ECO:0000256" key="1">
    <source>
        <dbReference type="SAM" id="MobiDB-lite"/>
    </source>
</evidence>
<gene>
    <name evidence="2" type="ORF">Ctob_016137</name>
</gene>
<dbReference type="EMBL" id="JWZX01002293">
    <property type="protein sequence ID" value="KOO30109.1"/>
    <property type="molecule type" value="Genomic_DNA"/>
</dbReference>
<comment type="caution">
    <text evidence="2">The sequence shown here is derived from an EMBL/GenBank/DDBJ whole genome shotgun (WGS) entry which is preliminary data.</text>
</comment>
<reference evidence="3" key="1">
    <citation type="journal article" date="2015" name="PLoS Genet.">
        <title>Genome Sequence and Transcriptome Analyses of Chrysochromulina tobin: Metabolic Tools for Enhanced Algal Fitness in the Prominent Order Prymnesiales (Haptophyceae).</title>
        <authorList>
            <person name="Hovde B.T."/>
            <person name="Deodato C.R."/>
            <person name="Hunsperger H.M."/>
            <person name="Ryken S.A."/>
            <person name="Yost W."/>
            <person name="Jha R.K."/>
            <person name="Patterson J."/>
            <person name="Monnat R.J. Jr."/>
            <person name="Barlow S.B."/>
            <person name="Starkenburg S.R."/>
            <person name="Cattolico R.A."/>
        </authorList>
    </citation>
    <scope>NUCLEOTIDE SEQUENCE</scope>
    <source>
        <strain evidence="3">CCMP291</strain>
    </source>
</reference>
<dbReference type="Proteomes" id="UP000037460">
    <property type="component" value="Unassembled WGS sequence"/>
</dbReference>
<evidence type="ECO:0000313" key="3">
    <source>
        <dbReference type="Proteomes" id="UP000037460"/>
    </source>
</evidence>
<protein>
    <submittedName>
        <fullName evidence="2">Uncharacterized protein</fullName>
    </submittedName>
</protein>
<proteinExistence type="predicted"/>
<organism evidence="2 3">
    <name type="scientific">Chrysochromulina tobinii</name>
    <dbReference type="NCBI Taxonomy" id="1460289"/>
    <lineage>
        <taxon>Eukaryota</taxon>
        <taxon>Haptista</taxon>
        <taxon>Haptophyta</taxon>
        <taxon>Prymnesiophyceae</taxon>
        <taxon>Prymnesiales</taxon>
        <taxon>Chrysochromulinaceae</taxon>
        <taxon>Chrysochromulina</taxon>
    </lineage>
</organism>
<feature type="region of interest" description="Disordered" evidence="1">
    <location>
        <begin position="287"/>
        <end position="341"/>
    </location>
</feature>
<sequence>DNWSIDFKQLRTDFDKPKFTIKLCQSLKSLNPNEKLNISDWLIKFRAAAGDICSIAFADPVPRDEFRLHFNLAGEGFWTDLDGWSEVEFFDDLYSRYLVRYAFINGVVASFLIGHVEWEKEPALARCIRNLPGTPGWASTGNGKAIYDWLVKHGSTDDAATQELLITEWSTYLIEARLTTQGLPRTKVVFHNSSSAEDVIDRMTALLDLYEKVPEHCTAPAHIFIKVVAQLLSEDVLSLGDWGRRFIIDLMTGKGSITCTRSAWVADEASPLIRAVLPQRSLAFASTRHDGRQPGALNAQRAGASNGPRSLQSGTNRPPFQAKGGPREGYKGKPKGDGSSDKIRFGQCSFCDARGCQNADDPKAGKDKCSVFGGCACKANASPDEKQYVELQRKFLKEAGPKSKYHAPPYLKGMEIRSNVWQFTKDLAQHSGLSVASSTASSSSGVRISRENRLRQVGRFRTMAAASLDEGDTEGAAYLYKCADRMEQDDSGDEDSDETSECAEVHNLAAADNEFVGAFNRLAQVDAFDRGAFEGAEELLGDIGDVGELSTMQGVGRNWDVANAYVQFPIEPVEIELSSDAFQRVAFSIDHALKEYRRFDLNASDSSDDELPAKRFDLNDSDPSDDESPDIGRLSMLRGGPSSQDAAAVAKAAADAAADAAAAIRSTKKAAKAARTAAADAADAARARATYGATTKTSLPPGIFIASTDTVLYSNQRFVLAVTQSLVDSGIAPHSALGIVFEITAMRRHHVQARIKARIPPEGVQARVPPGCLFQIPKSELWRAVVLESELAPRYVPA</sequence>